<evidence type="ECO:0000313" key="3">
    <source>
        <dbReference type="Proteomes" id="UP000053144"/>
    </source>
</evidence>
<dbReference type="Gramene" id="KOM45437">
    <property type="protein sequence ID" value="KOM45437"/>
    <property type="gene ID" value="LR48_Vigan06g074300"/>
</dbReference>
<gene>
    <name evidence="1" type="ORF">LR48_Vigan06g074300</name>
    <name evidence="2" type="ORF">LR48_Vigan06g074400</name>
</gene>
<dbReference type="Gramene" id="KOM45438">
    <property type="protein sequence ID" value="KOM45438"/>
    <property type="gene ID" value="LR48_Vigan06g074400"/>
</dbReference>
<sequence length="49" mass="5751">MYPYDHCVKGYKSDRSIGRIKWVFLEIPCGASHSRVFLEWCKVSRGKES</sequence>
<evidence type="ECO:0000313" key="1">
    <source>
        <dbReference type="EMBL" id="KOM45437.1"/>
    </source>
</evidence>
<reference evidence="1" key="2">
    <citation type="submission" date="2015-02" db="EMBL/GenBank/DDBJ databases">
        <authorList>
            <person name="Chooi Y.-H."/>
        </authorList>
    </citation>
    <scope>NUCLEOTIDE SEQUENCE</scope>
    <source>
        <tissue evidence="1">Seedling</tissue>
    </source>
</reference>
<protein>
    <submittedName>
        <fullName evidence="1">Uncharacterized protein</fullName>
    </submittedName>
</protein>
<evidence type="ECO:0000313" key="2">
    <source>
        <dbReference type="EMBL" id="KOM45438.1"/>
    </source>
</evidence>
<dbReference type="Proteomes" id="UP000053144">
    <property type="component" value="Chromosome 6"/>
</dbReference>
<reference evidence="3" key="1">
    <citation type="journal article" date="2015" name="Proc. Natl. Acad. Sci. U.S.A.">
        <title>Genome sequencing of adzuki bean (Vigna angularis) provides insight into high starch and low fat accumulation and domestication.</title>
        <authorList>
            <person name="Yang K."/>
            <person name="Tian Z."/>
            <person name="Chen C."/>
            <person name="Luo L."/>
            <person name="Zhao B."/>
            <person name="Wang Z."/>
            <person name="Yu L."/>
            <person name="Li Y."/>
            <person name="Sun Y."/>
            <person name="Li W."/>
            <person name="Chen Y."/>
            <person name="Li Y."/>
            <person name="Zhang Y."/>
            <person name="Ai D."/>
            <person name="Zhao J."/>
            <person name="Shang C."/>
            <person name="Ma Y."/>
            <person name="Wu B."/>
            <person name="Wang M."/>
            <person name="Gao L."/>
            <person name="Sun D."/>
            <person name="Zhang P."/>
            <person name="Guo F."/>
            <person name="Wang W."/>
            <person name="Li Y."/>
            <person name="Wang J."/>
            <person name="Varshney R.K."/>
            <person name="Wang J."/>
            <person name="Ling H.Q."/>
            <person name="Wan P."/>
        </authorList>
    </citation>
    <scope>NUCLEOTIDE SEQUENCE</scope>
    <source>
        <strain evidence="3">cv. Jingnong 6</strain>
    </source>
</reference>
<accession>A0A0L9US73</accession>
<proteinExistence type="predicted"/>
<dbReference type="AlphaFoldDB" id="A0A0L9US73"/>
<dbReference type="EMBL" id="CM003376">
    <property type="protein sequence ID" value="KOM45438.1"/>
    <property type="molecule type" value="Genomic_DNA"/>
</dbReference>
<dbReference type="EMBL" id="CM003376">
    <property type="protein sequence ID" value="KOM45437.1"/>
    <property type="molecule type" value="Genomic_DNA"/>
</dbReference>
<organism evidence="1 3">
    <name type="scientific">Phaseolus angularis</name>
    <name type="common">Azuki bean</name>
    <name type="synonym">Vigna angularis</name>
    <dbReference type="NCBI Taxonomy" id="3914"/>
    <lineage>
        <taxon>Eukaryota</taxon>
        <taxon>Viridiplantae</taxon>
        <taxon>Streptophyta</taxon>
        <taxon>Embryophyta</taxon>
        <taxon>Tracheophyta</taxon>
        <taxon>Spermatophyta</taxon>
        <taxon>Magnoliopsida</taxon>
        <taxon>eudicotyledons</taxon>
        <taxon>Gunneridae</taxon>
        <taxon>Pentapetalae</taxon>
        <taxon>rosids</taxon>
        <taxon>fabids</taxon>
        <taxon>Fabales</taxon>
        <taxon>Fabaceae</taxon>
        <taxon>Papilionoideae</taxon>
        <taxon>50 kb inversion clade</taxon>
        <taxon>NPAAA clade</taxon>
        <taxon>indigoferoid/millettioid clade</taxon>
        <taxon>Phaseoleae</taxon>
        <taxon>Vigna</taxon>
    </lineage>
</organism>
<name>A0A0L9US73_PHAAN</name>